<evidence type="ECO:0000256" key="2">
    <source>
        <dbReference type="SAM" id="SignalP"/>
    </source>
</evidence>
<dbReference type="RefSeq" id="WP_188873903.1">
    <property type="nucleotide sequence ID" value="NZ_BMOV01000007.1"/>
</dbReference>
<evidence type="ECO:0000259" key="3">
    <source>
        <dbReference type="Pfam" id="PF00263"/>
    </source>
</evidence>
<evidence type="ECO:0000313" key="6">
    <source>
        <dbReference type="Proteomes" id="UP000602381"/>
    </source>
</evidence>
<sequence length="474" mass="50620">MIGLRSIAIASALVAASLAVPFDASHAQNDAQRLDTNGEILALETNKGVLLRLDRPASDIFIANPEIADVQVKSPRLIYVFGVSPGETTLYALGADEQPIYSASLQVTTNLTRLDELYEQLLPDSSVQVRMVNGMGLLEGVAPTAASAEAAERYARTFLKMDVVNHISVVQPTQVNLRVKFAEVGRSTLKQLGVNWESLFDIGDGTIGLLTGRNVVETIADPITGLPTNVFLGDDSADSILGSVSTGNIQLNAVLDALETEGLISVLAEPNLTAVTGQTATFLAGGEFPVPIPDEDGIAIEFREFGVRLAFTPFVESSDRITLRVAPEVSELTNTGAINISGIAVPALSTRRVETTVELGSGQSFAVAGLMQNNLNQDVRKFPGLGDIPILGALFRSDAFRQRETELVVIVTPYLVKPTDARNLALPMDGEKIPNDVERYLHNEMISYAPRTLDAPGAGRSGPSLVGRAGFRLK</sequence>
<comment type="caution">
    <text evidence="5">The sequence shown here is derived from an EMBL/GenBank/DDBJ whole genome shotgun (WGS) entry which is preliminary data.</text>
</comment>
<dbReference type="InterPro" id="IPR050810">
    <property type="entry name" value="Bact_Secretion_Sys_Channel"/>
</dbReference>
<evidence type="ECO:0000313" key="5">
    <source>
        <dbReference type="EMBL" id="GGO14378.1"/>
    </source>
</evidence>
<dbReference type="EMBL" id="BMOV01000007">
    <property type="protein sequence ID" value="GGO14378.1"/>
    <property type="molecule type" value="Genomic_DNA"/>
</dbReference>
<evidence type="ECO:0000256" key="1">
    <source>
        <dbReference type="RuleBase" id="RU004003"/>
    </source>
</evidence>
<keyword evidence="2" id="KW-0732">Signal</keyword>
<protein>
    <recommendedName>
        <fullName evidence="7">Type II and III secretion system protein family protein</fullName>
    </recommendedName>
</protein>
<feature type="domain" description="Pilus formation protein N-terminal" evidence="4">
    <location>
        <begin position="40"/>
        <end position="108"/>
    </location>
</feature>
<dbReference type="Proteomes" id="UP000602381">
    <property type="component" value="Unassembled WGS sequence"/>
</dbReference>
<accession>A0ABQ2LES5</accession>
<feature type="signal peptide" evidence="2">
    <location>
        <begin position="1"/>
        <end position="27"/>
    </location>
</feature>
<comment type="similarity">
    <text evidence="1">Belongs to the bacterial secretin family.</text>
</comment>
<organism evidence="5 6">
    <name type="scientific">Iodidimonas muriae</name>
    <dbReference type="NCBI Taxonomy" id="261467"/>
    <lineage>
        <taxon>Bacteria</taxon>
        <taxon>Pseudomonadati</taxon>
        <taxon>Pseudomonadota</taxon>
        <taxon>Alphaproteobacteria</taxon>
        <taxon>Iodidimonadales</taxon>
        <taxon>Iodidimonadaceae</taxon>
        <taxon>Iodidimonas</taxon>
    </lineage>
</organism>
<feature type="domain" description="Type II/III secretion system secretin-like" evidence="3">
    <location>
        <begin position="257"/>
        <end position="417"/>
    </location>
</feature>
<dbReference type="Pfam" id="PF13629">
    <property type="entry name" value="T2SS-T3SS_pil_N"/>
    <property type="match status" value="1"/>
</dbReference>
<proteinExistence type="inferred from homology"/>
<feature type="chain" id="PRO_5047046821" description="Type II and III secretion system protein family protein" evidence="2">
    <location>
        <begin position="28"/>
        <end position="474"/>
    </location>
</feature>
<name>A0ABQ2LES5_9PROT</name>
<dbReference type="PANTHER" id="PTHR30332:SF17">
    <property type="entry name" value="TYPE IV PILIATION SYSTEM PROTEIN DR_0774-RELATED"/>
    <property type="match status" value="1"/>
</dbReference>
<dbReference type="InterPro" id="IPR004846">
    <property type="entry name" value="T2SS/T3SS_dom"/>
</dbReference>
<dbReference type="InterPro" id="IPR001775">
    <property type="entry name" value="GspD/PilQ"/>
</dbReference>
<dbReference type="InterPro" id="IPR032789">
    <property type="entry name" value="T2SS-T3SS_pil_N"/>
</dbReference>
<evidence type="ECO:0008006" key="7">
    <source>
        <dbReference type="Google" id="ProtNLM"/>
    </source>
</evidence>
<keyword evidence="6" id="KW-1185">Reference proteome</keyword>
<dbReference type="PANTHER" id="PTHR30332">
    <property type="entry name" value="PROBABLE GENERAL SECRETION PATHWAY PROTEIN D"/>
    <property type="match status" value="1"/>
</dbReference>
<reference evidence="6" key="1">
    <citation type="journal article" date="2019" name="Int. J. Syst. Evol. Microbiol.">
        <title>The Global Catalogue of Microorganisms (GCM) 10K type strain sequencing project: providing services to taxonomists for standard genome sequencing and annotation.</title>
        <authorList>
            <consortium name="The Broad Institute Genomics Platform"/>
            <consortium name="The Broad Institute Genome Sequencing Center for Infectious Disease"/>
            <person name="Wu L."/>
            <person name="Ma J."/>
        </authorList>
    </citation>
    <scope>NUCLEOTIDE SEQUENCE [LARGE SCALE GENOMIC DNA]</scope>
    <source>
        <strain evidence="6">JCM 17843</strain>
    </source>
</reference>
<dbReference type="Pfam" id="PF00263">
    <property type="entry name" value="Secretin"/>
    <property type="match status" value="1"/>
</dbReference>
<evidence type="ECO:0000259" key="4">
    <source>
        <dbReference type="Pfam" id="PF13629"/>
    </source>
</evidence>
<dbReference type="PRINTS" id="PR00811">
    <property type="entry name" value="BCTERIALGSPD"/>
</dbReference>
<gene>
    <name evidence="5" type="primary">rhcC2</name>
    <name evidence="5" type="ORF">GCM10007972_21450</name>
</gene>